<dbReference type="PANTHER" id="PTHR30352:SF22">
    <property type="entry name" value="PYRUVATE FORMATE-LYASE ACTIVATING ENZYME HOMOLOG"/>
    <property type="match status" value="1"/>
</dbReference>
<dbReference type="CDD" id="cd01335">
    <property type="entry name" value="Radical_SAM"/>
    <property type="match status" value="1"/>
</dbReference>
<dbReference type="AlphaFoldDB" id="A0A9Y1FMT0"/>
<evidence type="ECO:0000256" key="4">
    <source>
        <dbReference type="ARBA" id="ARBA00023004"/>
    </source>
</evidence>
<comment type="cofactor">
    <cofactor evidence="6">
        <name>[4Fe-4S] cluster</name>
        <dbReference type="ChEBI" id="CHEBI:49883"/>
    </cofactor>
    <text evidence="6">Binds 1 [4Fe-4S] cluster. The cluster is coordinated with 3 cysteines and an exchangeable S-adenosyl-L-methionine.</text>
</comment>
<evidence type="ECO:0000256" key="2">
    <source>
        <dbReference type="ARBA" id="ARBA00022691"/>
    </source>
</evidence>
<keyword evidence="1" id="KW-0004">4Fe-4S</keyword>
<accession>A0A9Y1FMT0</accession>
<name>A0A9Y1FMT0_9ARCH</name>
<dbReference type="PIRSF" id="PIRSF004869">
    <property type="entry name" value="PflX_prd"/>
    <property type="match status" value="1"/>
</dbReference>
<feature type="binding site" evidence="6">
    <location>
        <position position="160"/>
    </location>
    <ligand>
        <name>[4Fe-4S] cluster</name>
        <dbReference type="ChEBI" id="CHEBI:49883"/>
        <note>4Fe-4S-S-AdoMet</note>
    </ligand>
</feature>
<dbReference type="Pfam" id="PF04055">
    <property type="entry name" value="Radical_SAM"/>
    <property type="match status" value="1"/>
</dbReference>
<dbReference type="EMBL" id="CP084167">
    <property type="protein sequence ID" value="UJG43017.1"/>
    <property type="molecule type" value="Genomic_DNA"/>
</dbReference>
<proteinExistence type="predicted"/>
<sequence length="377" mass="42945">MFSNNHSRNTTQICDVCGEKKQISQILSICNSCLRNNSKATEEYIFKAHKKTREKQNLPPLLPSNLSSICNLCNHKCGLDKNGISYCGLKYNKEGKVISLTNSNIGILDYYLDPLPCNCCAAWFCPAGTGSGFPEFAMREGKEYGFYNLSIFFYGCSFDCLYCQNQHHKNIRLGQKVNLNKLLYTFRTNKKITCICFFGGSPEPHFPFALNLSKKVLQISKEEKRIVRICWEWNGFGNQRYISKAAEFSLISGGNIKFDLKAWNPQIHKALTGVTNEEVLENFKFVAKNYFEQRPELPVLNATTLLVPGYIDEEEVENIASFIADLNENIPYSLLAFYPQHMFKDLPVTSRELAESCESIAKKHLKMVNIGNKHLLI</sequence>
<feature type="binding site" evidence="6">
    <location>
        <position position="163"/>
    </location>
    <ligand>
        <name>[4Fe-4S] cluster</name>
        <dbReference type="ChEBI" id="CHEBI:49883"/>
        <note>4Fe-4S-S-AdoMet</note>
    </ligand>
</feature>
<dbReference type="InterPro" id="IPR016431">
    <property type="entry name" value="Pyrv-formate_lyase-activ_prd"/>
</dbReference>
<feature type="domain" description="Radical SAM core" evidence="7">
    <location>
        <begin position="151"/>
        <end position="322"/>
    </location>
</feature>
<evidence type="ECO:0000256" key="5">
    <source>
        <dbReference type="ARBA" id="ARBA00023014"/>
    </source>
</evidence>
<dbReference type="SFLD" id="SFLDS00029">
    <property type="entry name" value="Radical_SAM"/>
    <property type="match status" value="1"/>
</dbReference>
<keyword evidence="3 6" id="KW-0479">Metal-binding</keyword>
<dbReference type="GO" id="GO:0003824">
    <property type="term" value="F:catalytic activity"/>
    <property type="evidence" value="ECO:0007669"/>
    <property type="project" value="InterPro"/>
</dbReference>
<dbReference type="InterPro" id="IPR013785">
    <property type="entry name" value="Aldolase_TIM"/>
</dbReference>
<dbReference type="GO" id="GO:0046872">
    <property type="term" value="F:metal ion binding"/>
    <property type="evidence" value="ECO:0007669"/>
    <property type="project" value="UniProtKB-KW"/>
</dbReference>
<evidence type="ECO:0000256" key="6">
    <source>
        <dbReference type="PIRSR" id="PIRSR004869-50"/>
    </source>
</evidence>
<dbReference type="InterPro" id="IPR034457">
    <property type="entry name" value="Organic_radical-activating"/>
</dbReference>
<dbReference type="SUPFAM" id="SSF102114">
    <property type="entry name" value="Radical SAM enzymes"/>
    <property type="match status" value="1"/>
</dbReference>
<keyword evidence="5 6" id="KW-0411">Iron-sulfur</keyword>
<dbReference type="GO" id="GO:0051539">
    <property type="term" value="F:4 iron, 4 sulfur cluster binding"/>
    <property type="evidence" value="ECO:0007669"/>
    <property type="project" value="UniProtKB-KW"/>
</dbReference>
<gene>
    <name evidence="8" type="ORF">K9W46_11655</name>
</gene>
<organism evidence="8">
    <name type="scientific">Candidatus Heimdallarchaeum endolithica</name>
    <dbReference type="NCBI Taxonomy" id="2876572"/>
    <lineage>
        <taxon>Archaea</taxon>
        <taxon>Promethearchaeati</taxon>
        <taxon>Candidatus Heimdallarchaeota</taxon>
        <taxon>Candidatus Heimdallarchaeia (ex Rinke et al. 2021) (nom. nud.)</taxon>
        <taxon>Candidatus Heimdallarchaeales</taxon>
        <taxon>Candidatus Heimdallarchaeaceae</taxon>
        <taxon>Candidatus Heimdallarchaeum</taxon>
    </lineage>
</organism>
<evidence type="ECO:0000256" key="3">
    <source>
        <dbReference type="ARBA" id="ARBA00022723"/>
    </source>
</evidence>
<dbReference type="InterPro" id="IPR058240">
    <property type="entry name" value="rSAM_sf"/>
</dbReference>
<keyword evidence="4 6" id="KW-0408">Iron</keyword>
<evidence type="ECO:0000256" key="1">
    <source>
        <dbReference type="ARBA" id="ARBA00022485"/>
    </source>
</evidence>
<evidence type="ECO:0000259" key="7">
    <source>
        <dbReference type="Pfam" id="PF04055"/>
    </source>
</evidence>
<dbReference type="InterPro" id="IPR007197">
    <property type="entry name" value="rSAM"/>
</dbReference>
<keyword evidence="2 6" id="KW-0949">S-adenosyl-L-methionine</keyword>
<evidence type="ECO:0000313" key="8">
    <source>
        <dbReference type="EMBL" id="UJG43017.1"/>
    </source>
</evidence>
<dbReference type="Gene3D" id="3.20.20.70">
    <property type="entry name" value="Aldolase class I"/>
    <property type="match status" value="1"/>
</dbReference>
<reference evidence="8" key="1">
    <citation type="journal article" date="2022" name="Nat. Microbiol.">
        <title>Unique mobile elements and scalable gene flow at the prokaryote-eukaryote boundary revealed by circularized Asgard archaea genomes.</title>
        <authorList>
            <person name="Wu F."/>
            <person name="Speth D.R."/>
            <person name="Philosof A."/>
            <person name="Cremiere A."/>
            <person name="Narayanan A."/>
            <person name="Barco R.A."/>
            <person name="Connon S.A."/>
            <person name="Amend J.P."/>
            <person name="Antoshechkin I.A."/>
            <person name="Orphan V.J."/>
        </authorList>
    </citation>
    <scope>NUCLEOTIDE SEQUENCE</scope>
    <source>
        <strain evidence="8">PR6</strain>
    </source>
</reference>
<dbReference type="Proteomes" id="UP001200513">
    <property type="component" value="Chromosome"/>
</dbReference>
<dbReference type="PANTHER" id="PTHR30352">
    <property type="entry name" value="PYRUVATE FORMATE-LYASE-ACTIVATING ENZYME"/>
    <property type="match status" value="1"/>
</dbReference>
<feature type="binding site" evidence="6">
    <location>
        <position position="156"/>
    </location>
    <ligand>
        <name>[4Fe-4S] cluster</name>
        <dbReference type="ChEBI" id="CHEBI:49883"/>
        <note>4Fe-4S-S-AdoMet</note>
    </ligand>
</feature>
<protein>
    <submittedName>
        <fullName evidence="8">Radical SAM protein</fullName>
    </submittedName>
</protein>